<gene>
    <name evidence="9" type="ORF">DESAMIL20_1531</name>
</gene>
<dbReference type="OrthoDB" id="9763107at2"/>
<dbReference type="EC" id="4.2.3.1" evidence="5"/>
<dbReference type="PANTHER" id="PTHR42690:SF1">
    <property type="entry name" value="THREONINE SYNTHASE-LIKE 2"/>
    <property type="match status" value="1"/>
</dbReference>
<feature type="modified residue" description="N6-(pyridoxal phosphate)lysine" evidence="6">
    <location>
        <position position="107"/>
    </location>
</feature>
<dbReference type="InterPro" id="IPR004450">
    <property type="entry name" value="Thr_synthase-like"/>
</dbReference>
<dbReference type="AlphaFoldDB" id="A0A1X4XWT5"/>
<sequence>MLYKSTRCGVKNISFKDAVMMGLATDGGLIVPEFVPKYDPQSIKNKNFKSIAFDIFKLYIDDIKEDDVLELIEKSYSTFDDDEITPLRQFGQFYILELFHGPTYAFKDIALQFLGNLFEHILKKRNQTLNILGATSGDTGSAAIYGLKGKKNVKVFILYPQNGVSLTQELQMCDIDDENVFPIAVNGTFDDCQYIIKEIFKDAAFKEKYHLGSINSINFARILAQIVYYYYAFLKVEKNVAFSVPTGNFGDIFAGFLAKLMGLPIEKLILATNENDILYRFVCFGEYAKNQVKKTLSPSMDIQVASNFERYLYYLYDQNCSKVKDLMQEFNKNGKLVFNDKILQIQSDFSAYRVSDEEILQTIKDFYGKYNYIIDPHTACGVKSIIDESIPAVCLATAHPAKFSQAIEKALGFSAPMPQNLAKLSTKKRKFKEDNSVEAVEHFIKEHAIS</sequence>
<dbReference type="Gene3D" id="3.90.1380.10">
    <property type="entry name" value="Threonine synthase, N-terminal domain"/>
    <property type="match status" value="1"/>
</dbReference>
<dbReference type="NCBIfam" id="TIGR00260">
    <property type="entry name" value="thrC"/>
    <property type="match status" value="1"/>
</dbReference>
<feature type="domain" description="Tryptophan synthase beta chain-like PALP" evidence="7">
    <location>
        <begin position="93"/>
        <end position="312"/>
    </location>
</feature>
<keyword evidence="3 6" id="KW-0663">Pyridoxal phosphate</keyword>
<dbReference type="RefSeq" id="WP_086034229.1">
    <property type="nucleotide sequence ID" value="NZ_MDSU01000018.1"/>
</dbReference>
<evidence type="ECO:0000256" key="4">
    <source>
        <dbReference type="ARBA" id="ARBA00023239"/>
    </source>
</evidence>
<proteinExistence type="inferred from homology"/>
<dbReference type="GO" id="GO:0004795">
    <property type="term" value="F:threonine synthase activity"/>
    <property type="evidence" value="ECO:0007669"/>
    <property type="project" value="UniProtKB-UniRule"/>
</dbReference>
<evidence type="ECO:0000313" key="10">
    <source>
        <dbReference type="Proteomes" id="UP000194141"/>
    </source>
</evidence>
<comment type="similarity">
    <text evidence="2">Belongs to the threonine synthase family.</text>
</comment>
<organism evidence="9 10">
    <name type="scientific">Desulfurella amilsii</name>
    <dbReference type="NCBI Taxonomy" id="1562698"/>
    <lineage>
        <taxon>Bacteria</taxon>
        <taxon>Pseudomonadati</taxon>
        <taxon>Campylobacterota</taxon>
        <taxon>Desulfurellia</taxon>
        <taxon>Desulfurellales</taxon>
        <taxon>Desulfurellaceae</taxon>
        <taxon>Desulfurella</taxon>
    </lineage>
</organism>
<comment type="cofactor">
    <cofactor evidence="1 6">
        <name>pyridoxal 5'-phosphate</name>
        <dbReference type="ChEBI" id="CHEBI:597326"/>
    </cofactor>
</comment>
<dbReference type="CDD" id="cd01560">
    <property type="entry name" value="Thr-synth_2"/>
    <property type="match status" value="1"/>
</dbReference>
<protein>
    <recommendedName>
        <fullName evidence="5">Threonine synthase</fullName>
        <ecNumber evidence="5">4.2.3.1</ecNumber>
    </recommendedName>
</protein>
<evidence type="ECO:0000259" key="8">
    <source>
        <dbReference type="Pfam" id="PF14821"/>
    </source>
</evidence>
<dbReference type="Pfam" id="PF24857">
    <property type="entry name" value="THR4_C"/>
    <property type="match status" value="1"/>
</dbReference>
<dbReference type="InterPro" id="IPR037158">
    <property type="entry name" value="Thr_synth_N_sf"/>
</dbReference>
<accession>A0A1X4XWT5</accession>
<reference evidence="9 10" key="1">
    <citation type="journal article" date="2017" name="Front. Microbiol.">
        <title>Genome Sequence of Desulfurella amilsii Strain TR1 and Comparative Genomics of Desulfurellaceae Family.</title>
        <authorList>
            <person name="Florentino A.P."/>
            <person name="Stams A.J."/>
            <person name="Sanchez-Andrea I."/>
        </authorList>
    </citation>
    <scope>NUCLEOTIDE SEQUENCE [LARGE SCALE GENOMIC DNA]</scope>
    <source>
        <strain evidence="9 10">TR1</strain>
    </source>
</reference>
<dbReference type="STRING" id="1562698.DESAMIL20_1531"/>
<evidence type="ECO:0000256" key="5">
    <source>
        <dbReference type="NCBIfam" id="TIGR00260"/>
    </source>
</evidence>
<dbReference type="Gene3D" id="3.40.50.1100">
    <property type="match status" value="2"/>
</dbReference>
<dbReference type="Pfam" id="PF14821">
    <property type="entry name" value="Thr_synth_N"/>
    <property type="match status" value="1"/>
</dbReference>
<dbReference type="PANTHER" id="PTHR42690">
    <property type="entry name" value="THREONINE SYNTHASE FAMILY MEMBER"/>
    <property type="match status" value="1"/>
</dbReference>
<evidence type="ECO:0000256" key="3">
    <source>
        <dbReference type="ARBA" id="ARBA00022898"/>
    </source>
</evidence>
<name>A0A1X4XWT5_9BACT</name>
<dbReference type="InterPro" id="IPR036052">
    <property type="entry name" value="TrpB-like_PALP_sf"/>
</dbReference>
<dbReference type="EMBL" id="MDSU01000018">
    <property type="protein sequence ID" value="OSS41978.1"/>
    <property type="molecule type" value="Genomic_DNA"/>
</dbReference>
<dbReference type="GO" id="GO:0009088">
    <property type="term" value="P:threonine biosynthetic process"/>
    <property type="evidence" value="ECO:0007669"/>
    <property type="project" value="UniProtKB-UniRule"/>
</dbReference>
<dbReference type="Proteomes" id="UP000194141">
    <property type="component" value="Unassembled WGS sequence"/>
</dbReference>
<comment type="caution">
    <text evidence="9">The sequence shown here is derived from an EMBL/GenBank/DDBJ whole genome shotgun (WGS) entry which is preliminary data.</text>
</comment>
<dbReference type="SUPFAM" id="SSF53686">
    <property type="entry name" value="Tryptophan synthase beta subunit-like PLP-dependent enzymes"/>
    <property type="match status" value="1"/>
</dbReference>
<dbReference type="InterPro" id="IPR051166">
    <property type="entry name" value="Threonine_Synthase"/>
</dbReference>
<evidence type="ECO:0000313" key="9">
    <source>
        <dbReference type="EMBL" id="OSS41978.1"/>
    </source>
</evidence>
<evidence type="ECO:0000256" key="6">
    <source>
        <dbReference type="PIRSR" id="PIRSR604450-51"/>
    </source>
</evidence>
<dbReference type="Pfam" id="PF00291">
    <property type="entry name" value="PALP"/>
    <property type="match status" value="1"/>
</dbReference>
<feature type="domain" description="Threonine synthase N-terminal" evidence="8">
    <location>
        <begin position="3"/>
        <end position="76"/>
    </location>
</feature>
<keyword evidence="10" id="KW-1185">Reference proteome</keyword>
<keyword evidence="4 9" id="KW-0456">Lyase</keyword>
<evidence type="ECO:0000256" key="1">
    <source>
        <dbReference type="ARBA" id="ARBA00001933"/>
    </source>
</evidence>
<dbReference type="InterPro" id="IPR001926">
    <property type="entry name" value="TrpB-like_PALP"/>
</dbReference>
<evidence type="ECO:0000259" key="7">
    <source>
        <dbReference type="Pfam" id="PF00291"/>
    </source>
</evidence>
<evidence type="ECO:0000256" key="2">
    <source>
        <dbReference type="ARBA" id="ARBA00005517"/>
    </source>
</evidence>
<dbReference type="InterPro" id="IPR029144">
    <property type="entry name" value="Thr_synth_N"/>
</dbReference>